<sequence length="57" mass="6911">MQQRKEVIRRSVMRMQQIFQELWSEVEKLIKQNEGLIMEFSKFLLEKKQLTGAEAVR</sequence>
<reference evidence="2" key="1">
    <citation type="journal article" date="2020" name="Ecol. Evol.">
        <title>Genome structure and content of the rice root-knot nematode (Meloidogyne graminicola).</title>
        <authorList>
            <person name="Phan N.T."/>
            <person name="Danchin E.G.J."/>
            <person name="Klopp C."/>
            <person name="Perfus-Barbeoch L."/>
            <person name="Kozlowski D.K."/>
            <person name="Koutsovoulos G.D."/>
            <person name="Lopez-Roques C."/>
            <person name="Bouchez O."/>
            <person name="Zahm M."/>
            <person name="Besnard G."/>
            <person name="Bellafiore S."/>
        </authorList>
    </citation>
    <scope>NUCLEOTIDE SEQUENCE</scope>
    <source>
        <strain evidence="2">VN-18</strain>
    </source>
</reference>
<name>A0A8T0A1H9_9BILA</name>
<dbReference type="AlphaFoldDB" id="A0A8T0A1H9"/>
<proteinExistence type="predicted"/>
<accession>A0A8T0A1H9</accession>
<keyword evidence="3" id="KW-1185">Reference proteome</keyword>
<organism evidence="2 3">
    <name type="scientific">Meloidogyne graminicola</name>
    <dbReference type="NCBI Taxonomy" id="189291"/>
    <lineage>
        <taxon>Eukaryota</taxon>
        <taxon>Metazoa</taxon>
        <taxon>Ecdysozoa</taxon>
        <taxon>Nematoda</taxon>
        <taxon>Chromadorea</taxon>
        <taxon>Rhabditida</taxon>
        <taxon>Tylenchina</taxon>
        <taxon>Tylenchomorpha</taxon>
        <taxon>Tylenchoidea</taxon>
        <taxon>Meloidogynidae</taxon>
        <taxon>Meloidogyninae</taxon>
        <taxon>Meloidogyne</taxon>
    </lineage>
</organism>
<dbReference type="EMBL" id="JABEBT010000007">
    <property type="protein sequence ID" value="KAF7639158.1"/>
    <property type="molecule type" value="Genomic_DNA"/>
</dbReference>
<evidence type="ECO:0000313" key="2">
    <source>
        <dbReference type="EMBL" id="KAF7639159.1"/>
    </source>
</evidence>
<gene>
    <name evidence="1" type="ORF">Mgra_00001391</name>
    <name evidence="2" type="ORF">Mgra_00001392</name>
</gene>
<comment type="caution">
    <text evidence="2">The sequence shown here is derived from an EMBL/GenBank/DDBJ whole genome shotgun (WGS) entry which is preliminary data.</text>
</comment>
<protein>
    <submittedName>
        <fullName evidence="2">Uncharacterized protein</fullName>
    </submittedName>
</protein>
<dbReference type="EMBL" id="JABEBT010000007">
    <property type="protein sequence ID" value="KAF7639159.1"/>
    <property type="molecule type" value="Genomic_DNA"/>
</dbReference>
<dbReference type="Proteomes" id="UP000605970">
    <property type="component" value="Unassembled WGS sequence"/>
</dbReference>
<evidence type="ECO:0000313" key="1">
    <source>
        <dbReference type="EMBL" id="KAF7639158.1"/>
    </source>
</evidence>
<evidence type="ECO:0000313" key="3">
    <source>
        <dbReference type="Proteomes" id="UP000605970"/>
    </source>
</evidence>